<protein>
    <submittedName>
        <fullName evidence="1">Uncharacterized protein</fullName>
    </submittedName>
</protein>
<keyword evidence="2" id="KW-1185">Reference proteome</keyword>
<dbReference type="EMBL" id="BTPU01000012">
    <property type="protein sequence ID" value="GMQ61692.1"/>
    <property type="molecule type" value="Genomic_DNA"/>
</dbReference>
<proteinExistence type="predicted"/>
<gene>
    <name evidence="1" type="ORF">AN2V17_09210</name>
</gene>
<reference evidence="1" key="1">
    <citation type="submission" date="2023-09" db="EMBL/GenBank/DDBJ databases">
        <title>Vallitalea sediminicola and Vallitalea maricola sp. nov., anaerobic bacteria isolated from marine sediment.</title>
        <authorList>
            <person name="Hirano S."/>
            <person name="Maeda A."/>
            <person name="Terahara T."/>
            <person name="Mori K."/>
            <person name="Hamada M."/>
            <person name="Matsumoto R."/>
            <person name="Kobayashi T."/>
        </authorList>
    </citation>
    <scope>NUCLEOTIDE SEQUENCE</scope>
    <source>
        <strain evidence="1">AN17-2</strain>
    </source>
</reference>
<name>A0ACB5UFF6_9FIRM</name>
<evidence type="ECO:0000313" key="2">
    <source>
        <dbReference type="Proteomes" id="UP001374599"/>
    </source>
</evidence>
<sequence>MRSCHLPINTQEQLTCLLEDYENAKIIAYKMSMILDSFTKIDKVLDEKNTIIKDKDIKTNESCNNRNEICNVYILKALKCKNTSIN</sequence>
<evidence type="ECO:0000313" key="1">
    <source>
        <dbReference type="EMBL" id="GMQ61692.1"/>
    </source>
</evidence>
<accession>A0ACB5UFF6</accession>
<dbReference type="Proteomes" id="UP001374599">
    <property type="component" value="Unassembled WGS sequence"/>
</dbReference>
<organism evidence="1 2">
    <name type="scientific">Vallitalea maricola</name>
    <dbReference type="NCBI Taxonomy" id="3074433"/>
    <lineage>
        <taxon>Bacteria</taxon>
        <taxon>Bacillati</taxon>
        <taxon>Bacillota</taxon>
        <taxon>Clostridia</taxon>
        <taxon>Lachnospirales</taxon>
        <taxon>Vallitaleaceae</taxon>
        <taxon>Vallitalea</taxon>
    </lineage>
</organism>
<comment type="caution">
    <text evidence="1">The sequence shown here is derived from an EMBL/GenBank/DDBJ whole genome shotgun (WGS) entry which is preliminary data.</text>
</comment>